<dbReference type="InterPro" id="IPR006710">
    <property type="entry name" value="Glyco_hydro_43"/>
</dbReference>
<feature type="domain" description="Beta-xylosidase C-terminal Concanavalin A-like" evidence="7">
    <location>
        <begin position="322"/>
        <end position="531"/>
    </location>
</feature>
<comment type="caution">
    <text evidence="8">The sequence shown here is derived from an EMBL/GenBank/DDBJ whole genome shotgun (WGS) entry which is preliminary data.</text>
</comment>
<dbReference type="Proteomes" id="UP000466024">
    <property type="component" value="Unassembled WGS sequence"/>
</dbReference>
<sequence>MSTIANPILPGFHPDPSILRVDDDYYIATSTFEWFPGVALHHSRDLLQWRQLPSPLDRRSQLDMIGDIDSGGVWAPCLSYAHGRFHLIYTNVKSRRGAFKDTHNYLVSAERIEGPWSEPVPLNSSGFDPSLFHDDDGSSWLLNMIWDFRKGRNAFAGIALQRYDIERQRLTGPVHNIFRGTSLGVTEAPHLYRRNGYYYLVTAEGGTGYGHAMTVARSRQLTGPYEVDPTNPVLTSNPDAADQLQKAGHGSLVEAAGGEWYCAHLCARPVVAGRCMLGRETALQRCVWTEDDWLRIEGGPYPSHRVAGPDLHWQAPLAEPDRDTFESPGLHRYWQSLRRPFDDTWLSLTERPGCLRLKGGESMQSTHRQSLLARRLTHLEVEVETRLSFHPDHFQQMAGLILYYDTQDYVYLRVTRDETLGRCLGILVSRHGVYDEPLTSDFPLVDGDVRLMARLEREWLRFFHAPGDAQGDPDRDGDGIEWQPIGEPLDISHLCDDDPDYIRFTGTFVGLCAQDLSGAGLAADFHEFDYRPAKSRRSS</sequence>
<dbReference type="AlphaFoldDB" id="A0A640WJA6"/>
<feature type="active site" description="Proton acceptor" evidence="4">
    <location>
        <position position="15"/>
    </location>
</feature>
<dbReference type="SUPFAM" id="SSF75005">
    <property type="entry name" value="Arabinanase/levansucrase/invertase"/>
    <property type="match status" value="1"/>
</dbReference>
<evidence type="ECO:0000259" key="7">
    <source>
        <dbReference type="Pfam" id="PF17851"/>
    </source>
</evidence>
<organism evidence="8 9">
    <name type="scientific">Salinicola corii</name>
    <dbReference type="NCBI Taxonomy" id="2606937"/>
    <lineage>
        <taxon>Bacteria</taxon>
        <taxon>Pseudomonadati</taxon>
        <taxon>Pseudomonadota</taxon>
        <taxon>Gammaproteobacteria</taxon>
        <taxon>Oceanospirillales</taxon>
        <taxon>Halomonadaceae</taxon>
        <taxon>Salinicola</taxon>
    </lineage>
</organism>
<feature type="site" description="Important for catalytic activity, responsible for pKa modulation of the active site Glu and correct orientation of both the proton donor and substrate" evidence="5">
    <location>
        <position position="128"/>
    </location>
</feature>
<dbReference type="EMBL" id="VTPX01000001">
    <property type="protein sequence ID" value="KAA0020670.1"/>
    <property type="molecule type" value="Genomic_DNA"/>
</dbReference>
<dbReference type="InterPro" id="IPR051795">
    <property type="entry name" value="Glycosyl_Hydrlase_43"/>
</dbReference>
<dbReference type="PANTHER" id="PTHR42812">
    <property type="entry name" value="BETA-XYLOSIDASE"/>
    <property type="match status" value="1"/>
</dbReference>
<evidence type="ECO:0000256" key="6">
    <source>
        <dbReference type="RuleBase" id="RU361187"/>
    </source>
</evidence>
<protein>
    <submittedName>
        <fullName evidence="8">Glycoside hydrolase family 43 protein</fullName>
    </submittedName>
</protein>
<comment type="similarity">
    <text evidence="1 6">Belongs to the glycosyl hydrolase 43 family.</text>
</comment>
<dbReference type="InterPro" id="IPR041542">
    <property type="entry name" value="GH43_C2"/>
</dbReference>
<evidence type="ECO:0000313" key="9">
    <source>
        <dbReference type="Proteomes" id="UP000466024"/>
    </source>
</evidence>
<dbReference type="Gene3D" id="2.60.120.200">
    <property type="match status" value="1"/>
</dbReference>
<evidence type="ECO:0000313" key="8">
    <source>
        <dbReference type="EMBL" id="KAA0020670.1"/>
    </source>
</evidence>
<proteinExistence type="inferred from homology"/>
<evidence type="ECO:0000256" key="3">
    <source>
        <dbReference type="ARBA" id="ARBA00023295"/>
    </source>
</evidence>
<evidence type="ECO:0000256" key="2">
    <source>
        <dbReference type="ARBA" id="ARBA00022801"/>
    </source>
</evidence>
<dbReference type="GO" id="GO:0005975">
    <property type="term" value="P:carbohydrate metabolic process"/>
    <property type="evidence" value="ECO:0007669"/>
    <property type="project" value="InterPro"/>
</dbReference>
<dbReference type="RefSeq" id="WP_149433789.1">
    <property type="nucleotide sequence ID" value="NZ_VTPX01000001.1"/>
</dbReference>
<evidence type="ECO:0000256" key="4">
    <source>
        <dbReference type="PIRSR" id="PIRSR606710-1"/>
    </source>
</evidence>
<accession>A0A640WJA6</accession>
<keyword evidence="9" id="KW-1185">Reference proteome</keyword>
<dbReference type="Pfam" id="PF17851">
    <property type="entry name" value="GH43_C2"/>
    <property type="match status" value="1"/>
</dbReference>
<dbReference type="Gene3D" id="2.115.10.20">
    <property type="entry name" value="Glycosyl hydrolase domain, family 43"/>
    <property type="match status" value="1"/>
</dbReference>
<dbReference type="InterPro" id="IPR013320">
    <property type="entry name" value="ConA-like_dom_sf"/>
</dbReference>
<dbReference type="SUPFAM" id="SSF49899">
    <property type="entry name" value="Concanavalin A-like lectins/glucanases"/>
    <property type="match status" value="1"/>
</dbReference>
<reference evidence="8 9" key="1">
    <citation type="submission" date="2019-08" db="EMBL/GenBank/DDBJ databases">
        <title>Bioinformatics analysis of the strain L3 and L5.</title>
        <authorList>
            <person name="Li X."/>
        </authorList>
    </citation>
    <scope>NUCLEOTIDE SEQUENCE [LARGE SCALE GENOMIC DNA]</scope>
    <source>
        <strain evidence="8 9">L3</strain>
    </source>
</reference>
<evidence type="ECO:0000256" key="5">
    <source>
        <dbReference type="PIRSR" id="PIRSR606710-2"/>
    </source>
</evidence>
<keyword evidence="2 6" id="KW-0378">Hydrolase</keyword>
<dbReference type="InterPro" id="IPR023296">
    <property type="entry name" value="Glyco_hydro_beta-prop_sf"/>
</dbReference>
<dbReference type="PANTHER" id="PTHR42812:SF12">
    <property type="entry name" value="BETA-XYLOSIDASE-RELATED"/>
    <property type="match status" value="1"/>
</dbReference>
<gene>
    <name evidence="8" type="ORF">F0A16_02430</name>
</gene>
<name>A0A640WJA6_9GAMM</name>
<dbReference type="GO" id="GO:0004553">
    <property type="term" value="F:hydrolase activity, hydrolyzing O-glycosyl compounds"/>
    <property type="evidence" value="ECO:0007669"/>
    <property type="project" value="InterPro"/>
</dbReference>
<dbReference type="CDD" id="cd09000">
    <property type="entry name" value="GH43_SXA-like"/>
    <property type="match status" value="1"/>
</dbReference>
<keyword evidence="3 6" id="KW-0326">Glycosidase</keyword>
<dbReference type="Pfam" id="PF04616">
    <property type="entry name" value="Glyco_hydro_43"/>
    <property type="match status" value="1"/>
</dbReference>
<feature type="active site" description="Proton donor" evidence="4">
    <location>
        <position position="187"/>
    </location>
</feature>
<evidence type="ECO:0000256" key="1">
    <source>
        <dbReference type="ARBA" id="ARBA00009865"/>
    </source>
</evidence>